<organism evidence="3">
    <name type="scientific">Ostreococcus tauri</name>
    <name type="common">Marine green alga</name>
    <dbReference type="NCBI Taxonomy" id="70448"/>
    <lineage>
        <taxon>Eukaryota</taxon>
        <taxon>Viridiplantae</taxon>
        <taxon>Chlorophyta</taxon>
        <taxon>Mamiellophyceae</taxon>
        <taxon>Mamiellales</taxon>
        <taxon>Bathycoccaceae</taxon>
        <taxon>Ostreococcus</taxon>
    </lineage>
</organism>
<evidence type="ECO:0000256" key="1">
    <source>
        <dbReference type="SAM" id="MobiDB-lite"/>
    </source>
</evidence>
<dbReference type="InterPro" id="IPR016181">
    <property type="entry name" value="Acyl_CoA_acyltransferase"/>
</dbReference>
<feature type="compositionally biased region" description="Basic residues" evidence="1">
    <location>
        <begin position="161"/>
        <end position="171"/>
    </location>
</feature>
<dbReference type="SUPFAM" id="SSF55729">
    <property type="entry name" value="Acyl-CoA N-acyltransferases (Nat)"/>
    <property type="match status" value="1"/>
</dbReference>
<dbReference type="InterPro" id="IPR000182">
    <property type="entry name" value="GNAT_dom"/>
</dbReference>
<dbReference type="Proteomes" id="UP000195557">
    <property type="component" value="Unassembled WGS sequence"/>
</dbReference>
<sequence length="171" mass="18580">MGETWEGAEDAIGCVGFCVVLDGETQITQLATRASTRRRGLGARTTRTMIGLRPHNAIVLEVKSRNLPARALYETCGFVEVGRRKRYYADGDDAVCMTRRPPSERAVSTRELTRLLAGLDPDAARKPAPAVAPESNAPATASRSVDAPRAEPFARGAGAFKMRRRARRPDA</sequence>
<feature type="domain" description="N-acetyltransferase" evidence="2">
    <location>
        <begin position="1"/>
        <end position="102"/>
    </location>
</feature>
<protein>
    <recommendedName>
        <fullName evidence="2">N-acetyltransferase domain-containing protein</fullName>
    </recommendedName>
</protein>
<gene>
    <name evidence="3" type="ORF">BE221DRAFT_188312</name>
</gene>
<accession>A0A1Y5ILP2</accession>
<dbReference type="AlphaFoldDB" id="A0A1Y5ILP2"/>
<dbReference type="Pfam" id="PF00583">
    <property type="entry name" value="Acetyltransf_1"/>
    <property type="match status" value="1"/>
</dbReference>
<dbReference type="Gene3D" id="3.40.630.30">
    <property type="match status" value="1"/>
</dbReference>
<feature type="region of interest" description="Disordered" evidence="1">
    <location>
        <begin position="120"/>
        <end position="171"/>
    </location>
</feature>
<dbReference type="PROSITE" id="PS51186">
    <property type="entry name" value="GNAT"/>
    <property type="match status" value="1"/>
</dbReference>
<proteinExistence type="predicted"/>
<evidence type="ECO:0000259" key="2">
    <source>
        <dbReference type="PROSITE" id="PS51186"/>
    </source>
</evidence>
<reference evidence="3" key="1">
    <citation type="submission" date="2017-04" db="EMBL/GenBank/DDBJ databases">
        <title>Population genomics of picophytoplankton unveils novel chromosome hypervariability.</title>
        <authorList>
            <consortium name="DOE Joint Genome Institute"/>
            <person name="Blanc-Mathieu R."/>
            <person name="Krasovec M."/>
            <person name="Hebrard M."/>
            <person name="Yau S."/>
            <person name="Desgranges E."/>
            <person name="Martin J."/>
            <person name="Schackwitz W."/>
            <person name="Kuo A."/>
            <person name="Salin G."/>
            <person name="Donnadieu C."/>
            <person name="Desdevises Y."/>
            <person name="Sanchez-Ferandin S."/>
            <person name="Moreau H."/>
            <person name="Rivals E."/>
            <person name="Grigoriev I.V."/>
            <person name="Grimsley N."/>
            <person name="Eyre-Walker A."/>
            <person name="Piganeau G."/>
        </authorList>
    </citation>
    <scope>NUCLEOTIDE SEQUENCE [LARGE SCALE GENOMIC DNA]</scope>
    <source>
        <strain evidence="3">RCC 1115</strain>
    </source>
</reference>
<evidence type="ECO:0000313" key="3">
    <source>
        <dbReference type="EMBL" id="OUS49094.1"/>
    </source>
</evidence>
<dbReference type="GO" id="GO:0016747">
    <property type="term" value="F:acyltransferase activity, transferring groups other than amino-acyl groups"/>
    <property type="evidence" value="ECO:0007669"/>
    <property type="project" value="InterPro"/>
</dbReference>
<name>A0A1Y5ILP2_OSTTA</name>
<dbReference type="EMBL" id="KZ155771">
    <property type="protein sequence ID" value="OUS49094.1"/>
    <property type="molecule type" value="Genomic_DNA"/>
</dbReference>